<proteinExistence type="predicted"/>
<keyword evidence="2" id="KW-1185">Reference proteome</keyword>
<dbReference type="EMBL" id="BMJV01000007">
    <property type="protein sequence ID" value="GGG81868.1"/>
    <property type="molecule type" value="Genomic_DNA"/>
</dbReference>
<reference evidence="1" key="1">
    <citation type="journal article" date="2014" name="Int. J. Syst. Evol. Microbiol.">
        <title>Complete genome sequence of Corynebacterium casei LMG S-19264T (=DSM 44701T), isolated from a smear-ripened cheese.</title>
        <authorList>
            <consortium name="US DOE Joint Genome Institute (JGI-PGF)"/>
            <person name="Walter F."/>
            <person name="Albersmeier A."/>
            <person name="Kalinowski J."/>
            <person name="Ruckert C."/>
        </authorList>
    </citation>
    <scope>NUCLEOTIDE SEQUENCE</scope>
    <source>
        <strain evidence="1">CGMCC 1.15762</strain>
    </source>
</reference>
<comment type="caution">
    <text evidence="1">The sequence shown here is derived from an EMBL/GenBank/DDBJ whole genome shotgun (WGS) entry which is preliminary data.</text>
</comment>
<evidence type="ECO:0000313" key="2">
    <source>
        <dbReference type="Proteomes" id="UP000617145"/>
    </source>
</evidence>
<reference evidence="1" key="2">
    <citation type="submission" date="2020-09" db="EMBL/GenBank/DDBJ databases">
        <authorList>
            <person name="Sun Q."/>
            <person name="Zhou Y."/>
        </authorList>
    </citation>
    <scope>NUCLEOTIDE SEQUENCE</scope>
    <source>
        <strain evidence="1">CGMCC 1.15762</strain>
    </source>
</reference>
<name>A0A8J3EH99_9RHOB</name>
<dbReference type="AlphaFoldDB" id="A0A8J3EH99"/>
<accession>A0A8J3EH99</accession>
<evidence type="ECO:0000313" key="1">
    <source>
        <dbReference type="EMBL" id="GGG81868.1"/>
    </source>
</evidence>
<sequence length="82" mass="8982">MRFSVVSYGRKRTIHSDGTLRSLFILNCDSEHGHAFHSEMEAIGHEVTLVASGDDGLDRFWDGPDGCDVLFFDVLVAGASLP</sequence>
<dbReference type="Proteomes" id="UP000617145">
    <property type="component" value="Unassembled WGS sequence"/>
</dbReference>
<organism evidence="1 2">
    <name type="scientific">Salipiger pallidus</name>
    <dbReference type="NCBI Taxonomy" id="1775170"/>
    <lineage>
        <taxon>Bacteria</taxon>
        <taxon>Pseudomonadati</taxon>
        <taxon>Pseudomonadota</taxon>
        <taxon>Alphaproteobacteria</taxon>
        <taxon>Rhodobacterales</taxon>
        <taxon>Roseobacteraceae</taxon>
        <taxon>Salipiger</taxon>
    </lineage>
</organism>
<protein>
    <submittedName>
        <fullName evidence="1">Uncharacterized protein</fullName>
    </submittedName>
</protein>
<gene>
    <name evidence="1" type="ORF">GCM10011415_34370</name>
</gene>